<dbReference type="InterPro" id="IPR036397">
    <property type="entry name" value="RNaseH_sf"/>
</dbReference>
<dbReference type="GO" id="GO:0004523">
    <property type="term" value="F:RNA-DNA hybrid ribonuclease activity"/>
    <property type="evidence" value="ECO:0007669"/>
    <property type="project" value="InterPro"/>
</dbReference>
<dbReference type="Proteomes" id="UP000284702">
    <property type="component" value="Unassembled WGS sequence"/>
</dbReference>
<dbReference type="InterPro" id="IPR002156">
    <property type="entry name" value="RNaseH_domain"/>
</dbReference>
<dbReference type="GO" id="GO:0003676">
    <property type="term" value="F:nucleic acid binding"/>
    <property type="evidence" value="ECO:0007669"/>
    <property type="project" value="InterPro"/>
</dbReference>
<dbReference type="AlphaFoldDB" id="A0A3R7WJK3"/>
<evidence type="ECO:0000256" key="2">
    <source>
        <dbReference type="SAM" id="Phobius"/>
    </source>
</evidence>
<feature type="transmembrane region" description="Helical" evidence="2">
    <location>
        <begin position="199"/>
        <end position="223"/>
    </location>
</feature>
<feature type="region of interest" description="Disordered" evidence="1">
    <location>
        <begin position="276"/>
        <end position="350"/>
    </location>
</feature>
<dbReference type="VEuPathDB" id="FungiDB:H257_17158"/>
<comment type="caution">
    <text evidence="4">The sequence shown here is derived from an EMBL/GenBank/DDBJ whole genome shotgun (WGS) entry which is preliminary data.</text>
</comment>
<reference evidence="4" key="1">
    <citation type="submission" date="2018-07" db="EMBL/GenBank/DDBJ databases">
        <title>Annotation of Aphanomyces astaci genome assembly.</title>
        <authorList>
            <person name="Studholme D.J."/>
        </authorList>
    </citation>
    <scope>NUCLEOTIDE SEQUENCE [LARGE SCALE GENOMIC DNA]</scope>
    <source>
        <strain evidence="4">Pc</strain>
    </source>
</reference>
<evidence type="ECO:0000256" key="1">
    <source>
        <dbReference type="SAM" id="MobiDB-lite"/>
    </source>
</evidence>
<evidence type="ECO:0000259" key="3">
    <source>
        <dbReference type="Pfam" id="PF13456"/>
    </source>
</evidence>
<feature type="transmembrane region" description="Helical" evidence="2">
    <location>
        <begin position="118"/>
        <end position="147"/>
    </location>
</feature>
<feature type="compositionally biased region" description="Acidic residues" evidence="1">
    <location>
        <begin position="308"/>
        <end position="350"/>
    </location>
</feature>
<protein>
    <recommendedName>
        <fullName evidence="3">RNase H type-1 domain-containing protein</fullName>
    </recommendedName>
</protein>
<dbReference type="Gene3D" id="3.30.420.10">
    <property type="entry name" value="Ribonuclease H-like superfamily/Ribonuclease H"/>
    <property type="match status" value="1"/>
</dbReference>
<dbReference type="InterPro" id="IPR012337">
    <property type="entry name" value="RNaseH-like_sf"/>
</dbReference>
<keyword evidence="2" id="KW-0812">Transmembrane</keyword>
<name>A0A3R7WJK3_APHAT</name>
<dbReference type="EMBL" id="MZMZ02002755">
    <property type="protein sequence ID" value="RQM24223.1"/>
    <property type="molecule type" value="Genomic_DNA"/>
</dbReference>
<sequence length="350" mass="38709">MREKGVVSFIGAARMDEGSGRSGAVAMPPAEPLLCEYAAHYFPAPTTNNIAEYDGLIRGLQFAAHMGFTHVTIFGDSQLSDAKELEKKAQKAKKKTKLTPEEEALDKVRADATEKNMYWAPILLLFPLGPVLVALTTVVFGGVIINAAPSTCNAYLKTFMQGAVGLSYILILFYAYCWIGPRPITKLKILRVFYTTAPALFVFTQYQVTIFWLLLCFFMCFAFKEMRSHWTASEHVKMAKQKAADEARAKKDMEDAAAAEVARVQQAKDAAEKLAKAERDRLYQPTNDVAGDIDDGDHAGLDAAVAEDPQDDPQEEEEEEEEEENEGGEEGDADERDDPEGADSNEQDKQ</sequence>
<feature type="domain" description="RNase H type-1" evidence="3">
    <location>
        <begin position="11"/>
        <end position="79"/>
    </location>
</feature>
<organism evidence="4 5">
    <name type="scientific">Aphanomyces astaci</name>
    <name type="common">Crayfish plague agent</name>
    <dbReference type="NCBI Taxonomy" id="112090"/>
    <lineage>
        <taxon>Eukaryota</taxon>
        <taxon>Sar</taxon>
        <taxon>Stramenopiles</taxon>
        <taxon>Oomycota</taxon>
        <taxon>Saprolegniomycetes</taxon>
        <taxon>Saprolegniales</taxon>
        <taxon>Verrucalvaceae</taxon>
        <taxon>Aphanomyces</taxon>
    </lineage>
</organism>
<proteinExistence type="predicted"/>
<keyword evidence="2" id="KW-0472">Membrane</keyword>
<evidence type="ECO:0000313" key="5">
    <source>
        <dbReference type="Proteomes" id="UP000284702"/>
    </source>
</evidence>
<feature type="transmembrane region" description="Helical" evidence="2">
    <location>
        <begin position="159"/>
        <end position="179"/>
    </location>
</feature>
<keyword evidence="2" id="KW-1133">Transmembrane helix</keyword>
<dbReference type="VEuPathDB" id="FungiDB:H257_17160"/>
<evidence type="ECO:0000313" key="4">
    <source>
        <dbReference type="EMBL" id="RQM24223.1"/>
    </source>
</evidence>
<keyword evidence="5" id="KW-1185">Reference proteome</keyword>
<gene>
    <name evidence="4" type="ORF">B5M09_003492</name>
</gene>
<dbReference type="SUPFAM" id="SSF53098">
    <property type="entry name" value="Ribonuclease H-like"/>
    <property type="match status" value="1"/>
</dbReference>
<dbReference type="Pfam" id="PF13456">
    <property type="entry name" value="RVT_3"/>
    <property type="match status" value="1"/>
</dbReference>
<accession>A0A3R7WJK3</accession>